<dbReference type="Pfam" id="PF03948">
    <property type="entry name" value="Ribosomal_L9_C"/>
    <property type="match status" value="1"/>
</dbReference>
<keyword evidence="3 7" id="KW-0694">RNA-binding</keyword>
<dbReference type="PATRIC" id="fig|665004.4.peg.1345"/>
<evidence type="ECO:0000259" key="8">
    <source>
        <dbReference type="PROSITE" id="PS00651"/>
    </source>
</evidence>
<keyword evidence="5 7" id="KW-0687">Ribonucleoprotein</keyword>
<evidence type="ECO:0000256" key="2">
    <source>
        <dbReference type="ARBA" id="ARBA00022730"/>
    </source>
</evidence>
<keyword evidence="4 7" id="KW-0689">Ribosomal protein</keyword>
<reference evidence="10" key="1">
    <citation type="journal article" date="2017" name="Acta Aliment.">
        <title>Plant polysaccharide degrading enzyme system of Thermpbifida cellulosilytica TB100 revealed by de novo genome project data.</title>
        <authorList>
            <person name="Toth A."/>
            <person name="Baka E."/>
            <person name="Luzics S."/>
            <person name="Bata-Vidacs I."/>
            <person name="Nagy I."/>
            <person name="Balint B."/>
            <person name="Herceg R."/>
            <person name="Olasz F."/>
            <person name="Wilk T."/>
            <person name="Nagy T."/>
            <person name="Kriszt B."/>
            <person name="Nagy I."/>
            <person name="Kukolya J."/>
        </authorList>
    </citation>
    <scope>NUCLEOTIDE SEQUENCE [LARGE SCALE GENOMIC DNA]</scope>
    <source>
        <strain evidence="10">TB100</strain>
    </source>
</reference>
<protein>
    <recommendedName>
        <fullName evidence="6 7">Large ribosomal subunit protein bL9</fullName>
    </recommendedName>
</protein>
<gene>
    <name evidence="7" type="primary">rplI</name>
    <name evidence="9" type="ORF">AC529_02880</name>
</gene>
<dbReference type="Proteomes" id="UP000074382">
    <property type="component" value="Unassembled WGS sequence"/>
</dbReference>
<dbReference type="InterPro" id="IPR020070">
    <property type="entry name" value="Ribosomal_bL9_N"/>
</dbReference>
<dbReference type="InterPro" id="IPR020069">
    <property type="entry name" value="Ribosomal_bL9_C"/>
</dbReference>
<dbReference type="SUPFAM" id="SSF55653">
    <property type="entry name" value="Ribosomal protein L9 C-domain"/>
    <property type="match status" value="1"/>
</dbReference>
<dbReference type="Pfam" id="PF01281">
    <property type="entry name" value="Ribosomal_L9_N"/>
    <property type="match status" value="1"/>
</dbReference>
<dbReference type="HAMAP" id="MF_00503">
    <property type="entry name" value="Ribosomal_bL9"/>
    <property type="match status" value="1"/>
</dbReference>
<evidence type="ECO:0000256" key="5">
    <source>
        <dbReference type="ARBA" id="ARBA00023274"/>
    </source>
</evidence>
<dbReference type="InterPro" id="IPR009027">
    <property type="entry name" value="Ribosomal_bL9/RNase_H1_N"/>
</dbReference>
<dbReference type="OrthoDB" id="9788336at2"/>
<keyword evidence="10" id="KW-1185">Reference proteome</keyword>
<keyword evidence="2 7" id="KW-0699">rRNA-binding</keyword>
<dbReference type="GO" id="GO:0006412">
    <property type="term" value="P:translation"/>
    <property type="evidence" value="ECO:0007669"/>
    <property type="project" value="UniProtKB-UniRule"/>
</dbReference>
<comment type="caution">
    <text evidence="9">The sequence shown here is derived from an EMBL/GenBank/DDBJ whole genome shotgun (WGS) entry which is preliminary data.</text>
</comment>
<dbReference type="EMBL" id="LGEM01000014">
    <property type="protein sequence ID" value="KUP98229.1"/>
    <property type="molecule type" value="Genomic_DNA"/>
</dbReference>
<accession>A0A147KLV0</accession>
<proteinExistence type="inferred from homology"/>
<dbReference type="SUPFAM" id="SSF55658">
    <property type="entry name" value="L9 N-domain-like"/>
    <property type="match status" value="1"/>
</dbReference>
<evidence type="ECO:0000256" key="1">
    <source>
        <dbReference type="ARBA" id="ARBA00010605"/>
    </source>
</evidence>
<organism evidence="9 10">
    <name type="scientific">Thermobifida cellulosilytica TB100</name>
    <dbReference type="NCBI Taxonomy" id="665004"/>
    <lineage>
        <taxon>Bacteria</taxon>
        <taxon>Bacillati</taxon>
        <taxon>Actinomycetota</taxon>
        <taxon>Actinomycetes</taxon>
        <taxon>Streptosporangiales</taxon>
        <taxon>Nocardiopsidaceae</taxon>
        <taxon>Thermobifida</taxon>
    </lineage>
</organism>
<evidence type="ECO:0000256" key="7">
    <source>
        <dbReference type="HAMAP-Rule" id="MF_00503"/>
    </source>
</evidence>
<feature type="domain" description="Ribosomal protein L9" evidence="8">
    <location>
        <begin position="13"/>
        <end position="40"/>
    </location>
</feature>
<dbReference type="InterPro" id="IPR020594">
    <property type="entry name" value="Ribosomal_bL9_bac/chp"/>
</dbReference>
<dbReference type="FunFam" id="3.40.5.10:FF:000003">
    <property type="entry name" value="50S ribosomal protein L9"/>
    <property type="match status" value="1"/>
</dbReference>
<dbReference type="Gene3D" id="3.10.430.100">
    <property type="entry name" value="Ribosomal protein L9, C-terminal domain"/>
    <property type="match status" value="1"/>
</dbReference>
<dbReference type="NCBIfam" id="TIGR00158">
    <property type="entry name" value="L9"/>
    <property type="match status" value="1"/>
</dbReference>
<dbReference type="GO" id="GO:0003735">
    <property type="term" value="F:structural constituent of ribosome"/>
    <property type="evidence" value="ECO:0007669"/>
    <property type="project" value="InterPro"/>
</dbReference>
<sequence>MKLILTHEVNGLGSPGDVVEVKDGYGRNYLLPRGFAIKWTRGGQKQIDSIRRARAARDIRNLDEAKQVAGQLGALKVRLEQRSGDNGRLFGSVTAADVAEAIKAAGGPEVDKRRIQIRNPIKSVGEYTVEVRLHPEVNASVAIEVVGV</sequence>
<dbReference type="GO" id="GO:0005840">
    <property type="term" value="C:ribosome"/>
    <property type="evidence" value="ECO:0007669"/>
    <property type="project" value="UniProtKB-KW"/>
</dbReference>
<dbReference type="InterPro" id="IPR036935">
    <property type="entry name" value="Ribosomal_bL9_N_sf"/>
</dbReference>
<evidence type="ECO:0000256" key="4">
    <source>
        <dbReference type="ARBA" id="ARBA00022980"/>
    </source>
</evidence>
<dbReference type="STRING" id="665004.AC529_02880"/>
<evidence type="ECO:0000256" key="3">
    <source>
        <dbReference type="ARBA" id="ARBA00022884"/>
    </source>
</evidence>
<dbReference type="GO" id="GO:1990904">
    <property type="term" value="C:ribonucleoprotein complex"/>
    <property type="evidence" value="ECO:0007669"/>
    <property type="project" value="UniProtKB-KW"/>
</dbReference>
<comment type="function">
    <text evidence="7">Binds to the 23S rRNA.</text>
</comment>
<dbReference type="GO" id="GO:0019843">
    <property type="term" value="F:rRNA binding"/>
    <property type="evidence" value="ECO:0007669"/>
    <property type="project" value="UniProtKB-UniRule"/>
</dbReference>
<dbReference type="RefSeq" id="WP_068754277.1">
    <property type="nucleotide sequence ID" value="NZ_KQ950180.1"/>
</dbReference>
<dbReference type="Gene3D" id="3.40.5.10">
    <property type="entry name" value="Ribosomal protein L9, N-terminal domain"/>
    <property type="match status" value="1"/>
</dbReference>
<dbReference type="AlphaFoldDB" id="A0A147KLV0"/>
<dbReference type="PROSITE" id="PS00651">
    <property type="entry name" value="RIBOSOMAL_L9"/>
    <property type="match status" value="1"/>
</dbReference>
<evidence type="ECO:0000313" key="10">
    <source>
        <dbReference type="Proteomes" id="UP000074382"/>
    </source>
</evidence>
<dbReference type="PANTHER" id="PTHR21368">
    <property type="entry name" value="50S RIBOSOMAL PROTEIN L9"/>
    <property type="match status" value="1"/>
</dbReference>
<name>A0A147KLV0_THECS</name>
<evidence type="ECO:0000313" key="9">
    <source>
        <dbReference type="EMBL" id="KUP98229.1"/>
    </source>
</evidence>
<dbReference type="InterPro" id="IPR036791">
    <property type="entry name" value="Ribosomal_bL9_C_sf"/>
</dbReference>
<comment type="similarity">
    <text evidence="1 7">Belongs to the bacterial ribosomal protein bL9 family.</text>
</comment>
<evidence type="ECO:0000256" key="6">
    <source>
        <dbReference type="ARBA" id="ARBA00035292"/>
    </source>
</evidence>
<dbReference type="InterPro" id="IPR000244">
    <property type="entry name" value="Ribosomal_bL9"/>
</dbReference>